<organism evidence="3 4">
    <name type="scientific">Phyllobacterium sophorae</name>
    <dbReference type="NCBI Taxonomy" id="1520277"/>
    <lineage>
        <taxon>Bacteria</taxon>
        <taxon>Pseudomonadati</taxon>
        <taxon>Pseudomonadota</taxon>
        <taxon>Alphaproteobacteria</taxon>
        <taxon>Hyphomicrobiales</taxon>
        <taxon>Phyllobacteriaceae</taxon>
        <taxon>Phyllobacterium</taxon>
    </lineage>
</organism>
<dbReference type="GO" id="GO:0003824">
    <property type="term" value="F:catalytic activity"/>
    <property type="evidence" value="ECO:0007669"/>
    <property type="project" value="InterPro"/>
</dbReference>
<gene>
    <name evidence="3" type="ORF">CU103_27435</name>
</gene>
<comment type="caution">
    <text evidence="3">The sequence shown here is derived from an EMBL/GenBank/DDBJ whole genome shotgun (WGS) entry which is preliminary data.</text>
</comment>
<dbReference type="PROSITE" id="PS51208">
    <property type="entry name" value="AUTOTRANSPORTER"/>
    <property type="match status" value="1"/>
</dbReference>
<dbReference type="OrthoDB" id="9804931at2"/>
<keyword evidence="1" id="KW-0732">Signal</keyword>
<feature type="chain" id="PRO_5015145123" description="Autotransporter domain-containing protein" evidence="1">
    <location>
        <begin position="39"/>
        <end position="1310"/>
    </location>
</feature>
<dbReference type="RefSeq" id="WP_106667209.1">
    <property type="nucleotide sequence ID" value="NZ_PGGM01000018.1"/>
</dbReference>
<feature type="domain" description="Autotransporter" evidence="2">
    <location>
        <begin position="1035"/>
        <end position="1310"/>
    </location>
</feature>
<proteinExistence type="predicted"/>
<dbReference type="SUPFAM" id="SSF103515">
    <property type="entry name" value="Autotransporter"/>
    <property type="match status" value="1"/>
</dbReference>
<dbReference type="InterPro" id="IPR005546">
    <property type="entry name" value="Autotransporte_beta"/>
</dbReference>
<dbReference type="SMART" id="SM00869">
    <property type="entry name" value="Autotransporter"/>
    <property type="match status" value="1"/>
</dbReference>
<dbReference type="Gene3D" id="3.60.10.10">
    <property type="entry name" value="Endonuclease/exonuclease/phosphatase"/>
    <property type="match status" value="1"/>
</dbReference>
<dbReference type="EMBL" id="PGGM01000018">
    <property type="protein sequence ID" value="PSH57529.1"/>
    <property type="molecule type" value="Genomic_DNA"/>
</dbReference>
<dbReference type="InterPro" id="IPR005135">
    <property type="entry name" value="Endo/exonuclease/phosphatase"/>
</dbReference>
<dbReference type="Pfam" id="PF03797">
    <property type="entry name" value="Autotransporter"/>
    <property type="match status" value="1"/>
</dbReference>
<dbReference type="Pfam" id="PF03372">
    <property type="entry name" value="Exo_endo_phos"/>
    <property type="match status" value="1"/>
</dbReference>
<dbReference type="Gene3D" id="2.40.128.130">
    <property type="entry name" value="Autotransporter beta-domain"/>
    <property type="match status" value="1"/>
</dbReference>
<dbReference type="InterPro" id="IPR036709">
    <property type="entry name" value="Autotransporte_beta_dom_sf"/>
</dbReference>
<dbReference type="NCBIfam" id="TIGR01414">
    <property type="entry name" value="autotrans_barl"/>
    <property type="match status" value="1"/>
</dbReference>
<dbReference type="InterPro" id="IPR006315">
    <property type="entry name" value="OM_autotransptr_brl_dom"/>
</dbReference>
<dbReference type="GO" id="GO:0019867">
    <property type="term" value="C:outer membrane"/>
    <property type="evidence" value="ECO:0007669"/>
    <property type="project" value="InterPro"/>
</dbReference>
<dbReference type="SUPFAM" id="SSF51126">
    <property type="entry name" value="Pectin lyase-like"/>
    <property type="match status" value="1"/>
</dbReference>
<protein>
    <recommendedName>
        <fullName evidence="2">Autotransporter domain-containing protein</fullName>
    </recommendedName>
</protein>
<evidence type="ECO:0000313" key="3">
    <source>
        <dbReference type="EMBL" id="PSH57529.1"/>
    </source>
</evidence>
<evidence type="ECO:0000259" key="2">
    <source>
        <dbReference type="PROSITE" id="PS51208"/>
    </source>
</evidence>
<name>A0A2P7ATJ4_9HYPH</name>
<sequence>MVQRPCRPISVFYPKSPRRLAMLLCTTALFLPVATAQAQSVSPDDSLKILTYNVDYISSVSPEQVFPFFKYGNFDIIAFQETHPGGPRETYGWELADYLTTKGIGIYQIEDPDKQNVPGNQSMISRLDGEFLKRPVNYWPGNDYFLADATQSRPETAITSVHTNYNDGSYESSRDRYSRLSRVEEAKIFNDWAASRDLPTILAGDFNAGDVSERGLQPGETYPAAGNMPVTLNILKHQYQLLQTESERELFEAHDLGDGRYTWPSVPDDRSKDEWPAWQRDKIDHFLVSRPFGKWYVIQDDPNDKYTGIMDAVATYTDAAGETKPISDHALVAHTFRWVGPVLQKYDADTTNPEQYKVRMVWNSNASTFAGNGGVFHLSRNNMRNDLYLGQIADMSLSADTQYTVQKSDNPLDNDALFNRLVSRVQASGPALAKANLDKLQSEKADAIRAIDGRLGEITDDETARLEAIAFEAAVKAADAILALIPADALSSDELAAARDKLIALRSDLLTPGKQKEAFDGLKGLKDSIALAGLSIVGTPRPSDPILRAEWEKTPGVVLYRSVKAVKNVPMEDAAASTIVLDAKAQADLDKAALTVDTTQRLIPILHASGMTLHLSDIQLDNALGQPILANLTDEEKKTLLDCGSSDPRFAQAIKDYCIDDHSFIGETLVSDKGTVVVTEDAALGGPHAKLRLDDGTLRVAGTGMGELGRELVIETGGGGLDIEDPDNTLSLKTGLSGTGRLSKLGLGQLSIDGDFASFAGSTSADAGTLRVDGRLGGTVDVQALLQGTGSIGALVANNGGIVAPGNSIGKLTVTGDATFTPGSRLDIEVDGGKSDVLDVGGKLNLLGGTVVVTPEESVSLLSPHQVLASLGQSYRFITASAGISGRFDSVEPSYLFIGASLGYEANAVSLTLDRNSLAFNTFGRTPNGKATLDGLESQISGPIHDRIAVAQIGDDIDAIAAPLVDDVPATLNGVLAQDAGFVSGATTGRLRAAFGRVAAKPQPVIGAQAFGPDTSREIAEIRARNGAPFTAIAPAASTTAWWGEAYGSWSHAEANGNASGYGRNIGGIVTGLDGVVADTWRMGVLAGYGDTTLNGHGTTASVDSYQIGLYGGTEWGKLGLSLGTALGQNEIDTGRSAVFEGFARHHSATYAAQTAQVFGEIGYELNTAHADFEPFAGASYVHLRTGRFQEDGEISNLTGLTGTTDLITTTLGLRASHAVVLSEATTLTARGMLGWSHALGDLTPQQRLAFSGGQAFTIEGLPIAEDTAIVEAGFDVGIGPATTLGLSYTGQFSSRASDNAVKADLTVRF</sequence>
<keyword evidence="4" id="KW-1185">Reference proteome</keyword>
<evidence type="ECO:0000256" key="1">
    <source>
        <dbReference type="SAM" id="SignalP"/>
    </source>
</evidence>
<dbReference type="Proteomes" id="UP000241764">
    <property type="component" value="Unassembled WGS sequence"/>
</dbReference>
<feature type="signal peptide" evidence="1">
    <location>
        <begin position="1"/>
        <end position="38"/>
    </location>
</feature>
<evidence type="ECO:0000313" key="4">
    <source>
        <dbReference type="Proteomes" id="UP000241764"/>
    </source>
</evidence>
<reference evidence="4" key="1">
    <citation type="submission" date="2017-11" db="EMBL/GenBank/DDBJ databases">
        <authorList>
            <person name="Kuznetsova I."/>
            <person name="Sazanova A."/>
            <person name="Chirak E."/>
            <person name="Safronova V."/>
            <person name="Willems A."/>
        </authorList>
    </citation>
    <scope>NUCLEOTIDE SEQUENCE [LARGE SCALE GENOMIC DNA]</scope>
    <source>
        <strain evidence="4">CCBAU 03422</strain>
    </source>
</reference>
<dbReference type="SUPFAM" id="SSF56219">
    <property type="entry name" value="DNase I-like"/>
    <property type="match status" value="1"/>
</dbReference>
<dbReference type="InterPro" id="IPR011050">
    <property type="entry name" value="Pectin_lyase_fold/virulence"/>
</dbReference>
<accession>A0A2P7ATJ4</accession>
<dbReference type="InterPro" id="IPR036691">
    <property type="entry name" value="Endo/exonu/phosph_ase_sf"/>
</dbReference>